<dbReference type="PANTHER" id="PTHR31973:SF187">
    <property type="entry name" value="MUTATOR TRANSPOSASE MUDRA PROTEIN"/>
    <property type="match status" value="1"/>
</dbReference>
<evidence type="ECO:0000259" key="2">
    <source>
        <dbReference type="Pfam" id="PF10551"/>
    </source>
</evidence>
<organism evidence="3 4">
    <name type="scientific">Rehmannia glutinosa</name>
    <name type="common">Chinese foxglove</name>
    <dbReference type="NCBI Taxonomy" id="99300"/>
    <lineage>
        <taxon>Eukaryota</taxon>
        <taxon>Viridiplantae</taxon>
        <taxon>Streptophyta</taxon>
        <taxon>Embryophyta</taxon>
        <taxon>Tracheophyta</taxon>
        <taxon>Spermatophyta</taxon>
        <taxon>Magnoliopsida</taxon>
        <taxon>eudicotyledons</taxon>
        <taxon>Gunneridae</taxon>
        <taxon>Pentapetalae</taxon>
        <taxon>asterids</taxon>
        <taxon>lamiids</taxon>
        <taxon>Lamiales</taxon>
        <taxon>Orobanchaceae</taxon>
        <taxon>Rehmannieae</taxon>
        <taxon>Rehmannia</taxon>
    </lineage>
</organism>
<dbReference type="Pfam" id="PF10551">
    <property type="entry name" value="MULE"/>
    <property type="match status" value="1"/>
</dbReference>
<dbReference type="PANTHER" id="PTHR31973">
    <property type="entry name" value="POLYPROTEIN, PUTATIVE-RELATED"/>
    <property type="match status" value="1"/>
</dbReference>
<dbReference type="EMBL" id="JABTTQ020000011">
    <property type="protein sequence ID" value="KAK6145893.1"/>
    <property type="molecule type" value="Genomic_DNA"/>
</dbReference>
<protein>
    <recommendedName>
        <fullName evidence="5">Transposase MuDR plant domain-containing protein</fullName>
    </recommendedName>
</protein>
<keyword evidence="4" id="KW-1185">Reference proteome</keyword>
<proteinExistence type="predicted"/>
<name>A0ABR0WGD1_REHGL</name>
<feature type="domain" description="Transposase MuDR plant" evidence="1">
    <location>
        <begin position="210"/>
        <end position="272"/>
    </location>
</feature>
<evidence type="ECO:0000313" key="3">
    <source>
        <dbReference type="EMBL" id="KAK6145893.1"/>
    </source>
</evidence>
<evidence type="ECO:0000259" key="1">
    <source>
        <dbReference type="Pfam" id="PF03108"/>
    </source>
</evidence>
<dbReference type="InterPro" id="IPR004332">
    <property type="entry name" value="Transposase_MuDR"/>
</dbReference>
<evidence type="ECO:0008006" key="5">
    <source>
        <dbReference type="Google" id="ProtNLM"/>
    </source>
</evidence>
<evidence type="ECO:0000313" key="4">
    <source>
        <dbReference type="Proteomes" id="UP001318860"/>
    </source>
</evidence>
<accession>A0ABR0WGD1</accession>
<feature type="domain" description="MULE transposase" evidence="2">
    <location>
        <begin position="369"/>
        <end position="427"/>
    </location>
</feature>
<gene>
    <name evidence="3" type="ORF">DH2020_019762</name>
</gene>
<comment type="caution">
    <text evidence="3">The sequence shown here is derived from an EMBL/GenBank/DDBJ whole genome shotgun (WGS) entry which is preliminary data.</text>
</comment>
<reference evidence="3 4" key="1">
    <citation type="journal article" date="2021" name="Comput. Struct. Biotechnol. J.">
        <title>De novo genome assembly of the potent medicinal plant Rehmannia glutinosa using nanopore technology.</title>
        <authorList>
            <person name="Ma L."/>
            <person name="Dong C."/>
            <person name="Song C."/>
            <person name="Wang X."/>
            <person name="Zheng X."/>
            <person name="Niu Y."/>
            <person name="Chen S."/>
            <person name="Feng W."/>
        </authorList>
    </citation>
    <scope>NUCLEOTIDE SEQUENCE [LARGE SCALE GENOMIC DNA]</scope>
    <source>
        <strain evidence="3">DH-2019</strain>
    </source>
</reference>
<sequence length="565" mass="65561">MAKKIGLKEYNRIYCSKIGVDDCSELVLMQNDIDALNLVNYIDHNKMVGVFIENQCTNPNSIEFEFAHELPSIGEPLQFVGDDEDRIISNLDENDTNEIQGYDVSDMDIPQNDVFDNFERNGSLCEEEQFDDSDSEFSDKFADSDWDVSDDDVLFDSHIDEEVEWGGLNMSTQIAHMKGVSNDQGAHEDEMHNGCPIFNRSVDLVDPEFELGMCFKDTAEIREAIRQHVIKQGRDVIFTINDKFKVQAKCKHKTCPWVIYASKVQKEDTMQVKTFNGKHKCPRQQKVSHANARWLAVKYRDKIWSDPKWPIDSMITVMQKEQKLAFNKSQMYRTKRRVFKMGSASDNEQYGMLWSYAEEMKNTNPGTTKEAKNSWMWFIELLVQDLNIVNPHQWTIMSDKQKGLIDAIETLLPGCEHRFCVMHLYKNFKSAHKGLALKHILWKAARATTVLNFNRAIAELRDRNASAYDWLVKRPASHWSRSHFSTFPKSDILLNNMSESFNAMILAARSKPIVEMLEAIRLMLMKRIHVRRDQMSKYDGDICPKITKVLEELKKKSMDFIAHWT</sequence>
<dbReference type="InterPro" id="IPR018289">
    <property type="entry name" value="MULE_transposase_dom"/>
</dbReference>
<dbReference type="Proteomes" id="UP001318860">
    <property type="component" value="Unassembled WGS sequence"/>
</dbReference>
<dbReference type="Pfam" id="PF03108">
    <property type="entry name" value="DBD_Tnp_Mut"/>
    <property type="match status" value="1"/>
</dbReference>